<protein>
    <submittedName>
        <fullName evidence="2">Aminobenzoyl-glutamate transporter</fullName>
    </submittedName>
</protein>
<dbReference type="GO" id="GO:0015558">
    <property type="term" value="F:secondary active p-aminobenzoyl-glutamate transmembrane transporter activity"/>
    <property type="evidence" value="ECO:0007669"/>
    <property type="project" value="InterPro"/>
</dbReference>
<feature type="transmembrane region" description="Helical" evidence="1">
    <location>
        <begin position="316"/>
        <end position="334"/>
    </location>
</feature>
<feature type="transmembrane region" description="Helical" evidence="1">
    <location>
        <begin position="40"/>
        <end position="62"/>
    </location>
</feature>
<dbReference type="PANTHER" id="PTHR30282">
    <property type="entry name" value="P-AMINOBENZOYL GLUTAMATE TRANSPORTER"/>
    <property type="match status" value="1"/>
</dbReference>
<keyword evidence="3" id="KW-1185">Reference proteome</keyword>
<accession>A0A2H3NIC6</accession>
<dbReference type="EMBL" id="PDEP01000016">
    <property type="protein sequence ID" value="PEN05105.1"/>
    <property type="molecule type" value="Genomic_DNA"/>
</dbReference>
<dbReference type="Pfam" id="PF03806">
    <property type="entry name" value="ABG_transport"/>
    <property type="match status" value="1"/>
</dbReference>
<keyword evidence="1" id="KW-1133">Transmembrane helix</keyword>
<evidence type="ECO:0000313" key="3">
    <source>
        <dbReference type="Proteomes" id="UP000221024"/>
    </source>
</evidence>
<feature type="transmembrane region" description="Helical" evidence="1">
    <location>
        <begin position="355"/>
        <end position="375"/>
    </location>
</feature>
<dbReference type="AlphaFoldDB" id="A0A2H3NIC6"/>
<keyword evidence="1" id="KW-0812">Transmembrane</keyword>
<keyword evidence="1" id="KW-0472">Membrane</keyword>
<evidence type="ECO:0000256" key="1">
    <source>
        <dbReference type="SAM" id="Phobius"/>
    </source>
</evidence>
<reference evidence="2 3" key="1">
    <citation type="submission" date="2017-10" db="EMBL/GenBank/DDBJ databases">
        <title>Draft genome of Longimonas halophila.</title>
        <authorList>
            <person name="Goh K.M."/>
            <person name="Shamsir M.S."/>
            <person name="Lim S.W."/>
        </authorList>
    </citation>
    <scope>NUCLEOTIDE SEQUENCE [LARGE SCALE GENOMIC DNA]</scope>
    <source>
        <strain evidence="2 3">KCTC 42399</strain>
    </source>
</reference>
<dbReference type="Proteomes" id="UP000221024">
    <property type="component" value="Unassembled WGS sequence"/>
</dbReference>
<dbReference type="OrthoDB" id="3314392at2"/>
<proteinExistence type="predicted"/>
<feature type="transmembrane region" description="Helical" evidence="1">
    <location>
        <begin position="224"/>
        <end position="246"/>
    </location>
</feature>
<gene>
    <name evidence="2" type="ORF">CRI93_13890</name>
</gene>
<dbReference type="RefSeq" id="WP_098063247.1">
    <property type="nucleotide sequence ID" value="NZ_PDEP01000016.1"/>
</dbReference>
<feature type="transmembrane region" description="Helical" evidence="1">
    <location>
        <begin position="95"/>
        <end position="114"/>
    </location>
</feature>
<feature type="transmembrane region" description="Helical" evidence="1">
    <location>
        <begin position="425"/>
        <end position="443"/>
    </location>
</feature>
<dbReference type="GO" id="GO:1902604">
    <property type="term" value="P:p-aminobenzoyl-glutamate transmembrane transport"/>
    <property type="evidence" value="ECO:0007669"/>
    <property type="project" value="InterPro"/>
</dbReference>
<feature type="transmembrane region" description="Helical" evidence="1">
    <location>
        <begin position="276"/>
        <end position="296"/>
    </location>
</feature>
<feature type="transmembrane region" description="Helical" evidence="1">
    <location>
        <begin position="395"/>
        <end position="418"/>
    </location>
</feature>
<dbReference type="PANTHER" id="PTHR30282:SF0">
    <property type="entry name" value="P-AMINOBENZOYL-GLUTAMATE TRANSPORT PROTEIN"/>
    <property type="match status" value="1"/>
</dbReference>
<feature type="transmembrane region" description="Helical" evidence="1">
    <location>
        <begin position="134"/>
        <end position="167"/>
    </location>
</feature>
<name>A0A2H3NIC6_9BACT</name>
<dbReference type="InterPro" id="IPR004697">
    <property type="entry name" value="AbgT"/>
</dbReference>
<comment type="caution">
    <text evidence="2">The sequence shown here is derived from an EMBL/GenBank/DDBJ whole genome shotgun (WGS) entry which is preliminary data.</text>
</comment>
<sequence>MADDASSVDTETDTPASDRSLSSRLLAAVERTGNALPEPVTLFFIFIGLTMLISLIVSALGVSVEHPRTGEMIAVESLFSGENIQRLFTDMADTFADFPPLGLVLVVMLGIGVADKSGFIGAALGSFMRAVPNALLTMAIVFTGIMSNMAVDAGYVVVIPLGALLFYGAGRHPLAGLAAAFAGVSAGFSANLLPSALDVLLASFTEPAAQIMAPDYAVTALANYYFIAALVPVFVIAGWVVTDYVVEPYLGDYEPPEDLEDDMDTSEESSALEKKGLRWGALSMLAIVAAASLLVIPENGALRGPEGGFEPAYEAIVGLMVVIFFVPGLVYGIVTEQITKDKDVTDMMSETMSDLGVYIVLAFAAAHFVAMFGWSNLDMVVAITGAGVLETLESSIGLSGIPLIIVFILVSAFINLFVGSASAKWAIMGPTFVPMLMLMGYSPELTQAAYRVGDSFTNILTPLLPYFPLIIVFAQRYDKKAGIGSIVAVMLPYSIVFGVVSTLVLAIWIFFGIPLGPEAPLFIDTP</sequence>
<feature type="transmembrane region" description="Helical" evidence="1">
    <location>
        <begin position="486"/>
        <end position="511"/>
    </location>
</feature>
<evidence type="ECO:0000313" key="2">
    <source>
        <dbReference type="EMBL" id="PEN05105.1"/>
    </source>
</evidence>
<feature type="transmembrane region" description="Helical" evidence="1">
    <location>
        <begin position="455"/>
        <end position="474"/>
    </location>
</feature>
<organism evidence="2 3">
    <name type="scientific">Longimonas halophila</name>
    <dbReference type="NCBI Taxonomy" id="1469170"/>
    <lineage>
        <taxon>Bacteria</taxon>
        <taxon>Pseudomonadati</taxon>
        <taxon>Rhodothermota</taxon>
        <taxon>Rhodothermia</taxon>
        <taxon>Rhodothermales</taxon>
        <taxon>Salisaetaceae</taxon>
        <taxon>Longimonas</taxon>
    </lineage>
</organism>
<feature type="transmembrane region" description="Helical" evidence="1">
    <location>
        <begin position="174"/>
        <end position="193"/>
    </location>
</feature>